<name>M1A8Q3_SOLTU</name>
<protein>
    <submittedName>
        <fullName evidence="1">Uncharacterized protein</fullName>
    </submittedName>
</protein>
<dbReference type="InParanoid" id="M1A8Q3"/>
<dbReference type="EnsemblPlants" id="PGSC0003DMT400017242">
    <property type="protein sequence ID" value="PGSC0003DMT400017242"/>
    <property type="gene ID" value="PGSC0003DMG400006720"/>
</dbReference>
<dbReference type="PaxDb" id="4113-PGSC0003DMT400017242"/>
<organism evidence="1 2">
    <name type="scientific">Solanum tuberosum</name>
    <name type="common">Potato</name>
    <dbReference type="NCBI Taxonomy" id="4113"/>
    <lineage>
        <taxon>Eukaryota</taxon>
        <taxon>Viridiplantae</taxon>
        <taxon>Streptophyta</taxon>
        <taxon>Embryophyta</taxon>
        <taxon>Tracheophyta</taxon>
        <taxon>Spermatophyta</taxon>
        <taxon>Magnoliopsida</taxon>
        <taxon>eudicotyledons</taxon>
        <taxon>Gunneridae</taxon>
        <taxon>Pentapetalae</taxon>
        <taxon>asterids</taxon>
        <taxon>lamiids</taxon>
        <taxon>Solanales</taxon>
        <taxon>Solanaceae</taxon>
        <taxon>Solanoideae</taxon>
        <taxon>Solaneae</taxon>
        <taxon>Solanum</taxon>
    </lineage>
</organism>
<dbReference type="HOGENOM" id="CLU_3036128_0_0_1"/>
<accession>M1A8Q3</accession>
<dbReference type="Gramene" id="PGSC0003DMT400017242">
    <property type="protein sequence ID" value="PGSC0003DMT400017242"/>
    <property type="gene ID" value="PGSC0003DMG400006720"/>
</dbReference>
<sequence>MAERTSNITTAIFKMAERTFNIHFAYERALSKARRVTMAHISTVFYTKKGHHGTL</sequence>
<dbReference type="Proteomes" id="UP000011115">
    <property type="component" value="Unassembled WGS sequence"/>
</dbReference>
<evidence type="ECO:0000313" key="2">
    <source>
        <dbReference type="Proteomes" id="UP000011115"/>
    </source>
</evidence>
<reference evidence="2" key="1">
    <citation type="journal article" date="2011" name="Nature">
        <title>Genome sequence and analysis of the tuber crop potato.</title>
        <authorList>
            <consortium name="The Potato Genome Sequencing Consortium"/>
        </authorList>
    </citation>
    <scope>NUCLEOTIDE SEQUENCE [LARGE SCALE GENOMIC DNA]</scope>
    <source>
        <strain evidence="2">cv. DM1-3 516 R44</strain>
    </source>
</reference>
<proteinExistence type="predicted"/>
<keyword evidence="2" id="KW-1185">Reference proteome</keyword>
<dbReference type="AlphaFoldDB" id="M1A8Q3"/>
<evidence type="ECO:0000313" key="1">
    <source>
        <dbReference type="EnsemblPlants" id="PGSC0003DMT400017242"/>
    </source>
</evidence>
<reference evidence="1" key="2">
    <citation type="submission" date="2015-06" db="UniProtKB">
        <authorList>
            <consortium name="EnsemblPlants"/>
        </authorList>
    </citation>
    <scope>IDENTIFICATION</scope>
    <source>
        <strain evidence="1">DM1-3 516 R44</strain>
    </source>
</reference>